<protein>
    <submittedName>
        <fullName evidence="1">Uncharacterized protein</fullName>
    </submittedName>
</protein>
<dbReference type="EMBL" id="JAGYPG010000002">
    <property type="protein sequence ID" value="MBS4195638.1"/>
    <property type="molecule type" value="Genomic_DNA"/>
</dbReference>
<keyword evidence="2" id="KW-1185">Reference proteome</keyword>
<organism evidence="1 2">
    <name type="scientific">Lederbergia citri</name>
    <dbReference type="NCBI Taxonomy" id="2833580"/>
    <lineage>
        <taxon>Bacteria</taxon>
        <taxon>Bacillati</taxon>
        <taxon>Bacillota</taxon>
        <taxon>Bacilli</taxon>
        <taxon>Bacillales</taxon>
        <taxon>Bacillaceae</taxon>
        <taxon>Lederbergia</taxon>
    </lineage>
</organism>
<dbReference type="InterPro" id="IPR058890">
    <property type="entry name" value="YwtC-like"/>
</dbReference>
<dbReference type="AlphaFoldDB" id="A0A942TDD6"/>
<sequence length="54" mass="6248">MKKLIQAVLPFVFLFTALFAMSNFKHKEVLTSLESQKIVEFFENKVTTSNLPIE</sequence>
<dbReference type="RefSeq" id="WP_213124841.1">
    <property type="nucleotide sequence ID" value="NZ_JAGYPG010000002.1"/>
</dbReference>
<evidence type="ECO:0000313" key="2">
    <source>
        <dbReference type="Proteomes" id="UP000681414"/>
    </source>
</evidence>
<reference evidence="1 2" key="1">
    <citation type="submission" date="2021-05" db="EMBL/GenBank/DDBJ databases">
        <title>Novel Bacillus species.</title>
        <authorList>
            <person name="Liu G."/>
        </authorList>
    </citation>
    <scope>NUCLEOTIDE SEQUENCE [LARGE SCALE GENOMIC DNA]</scope>
    <source>
        <strain evidence="2">FJAT-49780</strain>
    </source>
</reference>
<comment type="caution">
    <text evidence="1">The sequence shown here is derived from an EMBL/GenBank/DDBJ whole genome shotgun (WGS) entry which is preliminary data.</text>
</comment>
<gene>
    <name evidence="1" type="ORF">KHA97_11270</name>
</gene>
<evidence type="ECO:0000313" key="1">
    <source>
        <dbReference type="EMBL" id="MBS4195638.1"/>
    </source>
</evidence>
<dbReference type="Proteomes" id="UP000681414">
    <property type="component" value="Unassembled WGS sequence"/>
</dbReference>
<proteinExistence type="predicted"/>
<name>A0A942TDD6_9BACI</name>
<accession>A0A942TDD6</accession>
<dbReference type="Pfam" id="PF26359">
    <property type="entry name" value="YwtC"/>
    <property type="match status" value="1"/>
</dbReference>